<evidence type="ECO:0000313" key="3">
    <source>
        <dbReference type="Proteomes" id="UP000505355"/>
    </source>
</evidence>
<dbReference type="Gene3D" id="3.90.930.1">
    <property type="match status" value="1"/>
</dbReference>
<feature type="chain" id="PRO_5028987623" description="TonB C-terminal domain-containing protein" evidence="1">
    <location>
        <begin position="20"/>
        <end position="366"/>
    </location>
</feature>
<evidence type="ECO:0008006" key="4">
    <source>
        <dbReference type="Google" id="ProtNLM"/>
    </source>
</evidence>
<feature type="signal peptide" evidence="1">
    <location>
        <begin position="1"/>
        <end position="19"/>
    </location>
</feature>
<keyword evidence="3" id="KW-1185">Reference proteome</keyword>
<organism evidence="2 3">
    <name type="scientific">Mucilaginibacter mali</name>
    <dbReference type="NCBI Taxonomy" id="2740462"/>
    <lineage>
        <taxon>Bacteria</taxon>
        <taxon>Pseudomonadati</taxon>
        <taxon>Bacteroidota</taxon>
        <taxon>Sphingobacteriia</taxon>
        <taxon>Sphingobacteriales</taxon>
        <taxon>Sphingobacteriaceae</taxon>
        <taxon>Mucilaginibacter</taxon>
    </lineage>
</organism>
<gene>
    <name evidence="2" type="ORF">HQ865_10280</name>
</gene>
<evidence type="ECO:0000256" key="1">
    <source>
        <dbReference type="SAM" id="SignalP"/>
    </source>
</evidence>
<protein>
    <recommendedName>
        <fullName evidence="4">TonB C-terminal domain-containing protein</fullName>
    </recommendedName>
</protein>
<accession>A0A7D4QK23</accession>
<name>A0A7D4QK23_9SPHI</name>
<reference evidence="2 3" key="1">
    <citation type="submission" date="2020-05" db="EMBL/GenBank/DDBJ databases">
        <title>Mucilaginibacter mali sp. nov.</title>
        <authorList>
            <person name="Kim H.S."/>
            <person name="Lee K.C."/>
            <person name="Suh M.K."/>
            <person name="Kim J.-S."/>
            <person name="Han K.-I."/>
            <person name="Eom M.K."/>
            <person name="Shin Y.K."/>
            <person name="Lee J.-S."/>
        </authorList>
    </citation>
    <scope>NUCLEOTIDE SEQUENCE [LARGE SCALE GENOMIC DNA]</scope>
    <source>
        <strain evidence="2 3">G2-14</strain>
    </source>
</reference>
<dbReference type="AlphaFoldDB" id="A0A7D4QK23"/>
<sequence>MKLLFTALFCFSLSTYAIAQDAPRMVRFRTMRNDSINLALNEDYQMIEDSCATMIRYAHYSPAKHIFFGKFKDVSRQNPSLILSEGNYSADGLKDGEFVSRYSNGNLQSKGNYKDNKYDGKWEINFDNGKPRMTFEVSNGVIKIASVWNEKGGKIIDNGKGNYEVSAGPITWVGKLDNGLPDGTWKGYATADPAKSALIRESFKKGVFEKGANAMGEYTNASRIAFIGPDMLPYVTAEKMILSPTACGETKKQAIVYAFYQGGVRAYSEEISRLISAYLSKVDLAPYNDQLEITGIVGKNGLVYNLRYTNAFNEEIARGIINQLRRLPGLQPGTADGKPMEQNITFSFTFQLSRYSFTWRVQPVKS</sequence>
<keyword evidence="1" id="KW-0732">Signal</keyword>
<dbReference type="KEGG" id="mmab:HQ865_10280"/>
<dbReference type="EMBL" id="CP054139">
    <property type="protein sequence ID" value="QKJ30130.1"/>
    <property type="molecule type" value="Genomic_DNA"/>
</dbReference>
<evidence type="ECO:0000313" key="2">
    <source>
        <dbReference type="EMBL" id="QKJ30130.1"/>
    </source>
</evidence>
<dbReference type="Proteomes" id="UP000505355">
    <property type="component" value="Chromosome"/>
</dbReference>
<proteinExistence type="predicted"/>
<dbReference type="SUPFAM" id="SSF82185">
    <property type="entry name" value="Histone H3 K4-specific methyltransferase SET7/9 N-terminal domain"/>
    <property type="match status" value="1"/>
</dbReference>
<dbReference type="RefSeq" id="WP_173414818.1">
    <property type="nucleotide sequence ID" value="NZ_CP054139.1"/>
</dbReference>